<proteinExistence type="predicted"/>
<evidence type="ECO:0000313" key="2">
    <source>
        <dbReference type="Proteomes" id="UP000015105"/>
    </source>
</evidence>
<dbReference type="EnsemblPlants" id="AET2Gv21187700.3">
    <property type="protein sequence ID" value="AET2Gv21187700.3"/>
    <property type="gene ID" value="AET2Gv21187700"/>
</dbReference>
<organism evidence="1 2">
    <name type="scientific">Aegilops tauschii subsp. strangulata</name>
    <name type="common">Goatgrass</name>
    <dbReference type="NCBI Taxonomy" id="200361"/>
    <lineage>
        <taxon>Eukaryota</taxon>
        <taxon>Viridiplantae</taxon>
        <taxon>Streptophyta</taxon>
        <taxon>Embryophyta</taxon>
        <taxon>Tracheophyta</taxon>
        <taxon>Spermatophyta</taxon>
        <taxon>Magnoliopsida</taxon>
        <taxon>Liliopsida</taxon>
        <taxon>Poales</taxon>
        <taxon>Poaceae</taxon>
        <taxon>BOP clade</taxon>
        <taxon>Pooideae</taxon>
        <taxon>Triticodae</taxon>
        <taxon>Triticeae</taxon>
        <taxon>Triticinae</taxon>
        <taxon>Aegilops</taxon>
    </lineage>
</organism>
<dbReference type="Gramene" id="AET2Gv21187700.3">
    <property type="protein sequence ID" value="AET2Gv21187700.3"/>
    <property type="gene ID" value="AET2Gv21187700"/>
</dbReference>
<keyword evidence="2" id="KW-1185">Reference proteome</keyword>
<protein>
    <submittedName>
        <fullName evidence="1">Uncharacterized protein</fullName>
    </submittedName>
</protein>
<sequence>KCKRSTNVPVSTTFTHYSGNVFSNVVKNVIPIRATIICKAPSRFNFFYSAFMCHLQCKKYVICKAPSHDI</sequence>
<reference evidence="2" key="1">
    <citation type="journal article" date="2014" name="Science">
        <title>Ancient hybridizations among the ancestral genomes of bread wheat.</title>
        <authorList>
            <consortium name="International Wheat Genome Sequencing Consortium,"/>
            <person name="Marcussen T."/>
            <person name="Sandve S.R."/>
            <person name="Heier L."/>
            <person name="Spannagl M."/>
            <person name="Pfeifer M."/>
            <person name="Jakobsen K.S."/>
            <person name="Wulff B.B."/>
            <person name="Steuernagel B."/>
            <person name="Mayer K.F."/>
            <person name="Olsen O.A."/>
        </authorList>
    </citation>
    <scope>NUCLEOTIDE SEQUENCE [LARGE SCALE GENOMIC DNA]</scope>
    <source>
        <strain evidence="2">cv. AL8/78</strain>
    </source>
</reference>
<accession>A0A453DC79</accession>
<reference evidence="1" key="5">
    <citation type="journal article" date="2021" name="G3 (Bethesda)">
        <title>Aegilops tauschii genome assembly Aet v5.0 features greater sequence contiguity and improved annotation.</title>
        <authorList>
            <person name="Wang L."/>
            <person name="Zhu T."/>
            <person name="Rodriguez J.C."/>
            <person name="Deal K.R."/>
            <person name="Dubcovsky J."/>
            <person name="McGuire P.E."/>
            <person name="Lux T."/>
            <person name="Spannagl M."/>
            <person name="Mayer K.F.X."/>
            <person name="Baldrich P."/>
            <person name="Meyers B.C."/>
            <person name="Huo N."/>
            <person name="Gu Y.Q."/>
            <person name="Zhou H."/>
            <person name="Devos K.M."/>
            <person name="Bennetzen J.L."/>
            <person name="Unver T."/>
            <person name="Budak H."/>
            <person name="Gulick P.J."/>
            <person name="Galiba G."/>
            <person name="Kalapos B."/>
            <person name="Nelson D.R."/>
            <person name="Li P."/>
            <person name="You F.M."/>
            <person name="Luo M.C."/>
            <person name="Dvorak J."/>
        </authorList>
    </citation>
    <scope>NUCLEOTIDE SEQUENCE [LARGE SCALE GENOMIC DNA]</scope>
    <source>
        <strain evidence="1">cv. AL8/78</strain>
    </source>
</reference>
<dbReference type="AlphaFoldDB" id="A0A453DC79"/>
<evidence type="ECO:0000313" key="1">
    <source>
        <dbReference type="EnsemblPlants" id="AET2Gv21187700.3"/>
    </source>
</evidence>
<dbReference type="Proteomes" id="UP000015105">
    <property type="component" value="Chromosome 2D"/>
</dbReference>
<reference evidence="1" key="4">
    <citation type="submission" date="2019-03" db="UniProtKB">
        <authorList>
            <consortium name="EnsemblPlants"/>
        </authorList>
    </citation>
    <scope>IDENTIFICATION</scope>
</reference>
<reference evidence="2" key="2">
    <citation type="journal article" date="2017" name="Nat. Plants">
        <title>The Aegilops tauschii genome reveals multiple impacts of transposons.</title>
        <authorList>
            <person name="Zhao G."/>
            <person name="Zou C."/>
            <person name="Li K."/>
            <person name="Wang K."/>
            <person name="Li T."/>
            <person name="Gao L."/>
            <person name="Zhang X."/>
            <person name="Wang H."/>
            <person name="Yang Z."/>
            <person name="Liu X."/>
            <person name="Jiang W."/>
            <person name="Mao L."/>
            <person name="Kong X."/>
            <person name="Jiao Y."/>
            <person name="Jia J."/>
        </authorList>
    </citation>
    <scope>NUCLEOTIDE SEQUENCE [LARGE SCALE GENOMIC DNA]</scope>
    <source>
        <strain evidence="2">cv. AL8/78</strain>
    </source>
</reference>
<reference evidence="1" key="3">
    <citation type="journal article" date="2017" name="Nature">
        <title>Genome sequence of the progenitor of the wheat D genome Aegilops tauschii.</title>
        <authorList>
            <person name="Luo M.C."/>
            <person name="Gu Y.Q."/>
            <person name="Puiu D."/>
            <person name="Wang H."/>
            <person name="Twardziok S.O."/>
            <person name="Deal K.R."/>
            <person name="Huo N."/>
            <person name="Zhu T."/>
            <person name="Wang L."/>
            <person name="Wang Y."/>
            <person name="McGuire P.E."/>
            <person name="Liu S."/>
            <person name="Long H."/>
            <person name="Ramasamy R.K."/>
            <person name="Rodriguez J.C."/>
            <person name="Van S.L."/>
            <person name="Yuan L."/>
            <person name="Wang Z."/>
            <person name="Xia Z."/>
            <person name="Xiao L."/>
            <person name="Anderson O.D."/>
            <person name="Ouyang S."/>
            <person name="Liang Y."/>
            <person name="Zimin A.V."/>
            <person name="Pertea G."/>
            <person name="Qi P."/>
            <person name="Bennetzen J.L."/>
            <person name="Dai X."/>
            <person name="Dawson M.W."/>
            <person name="Muller H.G."/>
            <person name="Kugler K."/>
            <person name="Rivarola-Duarte L."/>
            <person name="Spannagl M."/>
            <person name="Mayer K.F.X."/>
            <person name="Lu F.H."/>
            <person name="Bevan M.W."/>
            <person name="Leroy P."/>
            <person name="Li P."/>
            <person name="You F.M."/>
            <person name="Sun Q."/>
            <person name="Liu Z."/>
            <person name="Lyons E."/>
            <person name="Wicker T."/>
            <person name="Salzberg S.L."/>
            <person name="Devos K.M."/>
            <person name="Dvorak J."/>
        </authorList>
    </citation>
    <scope>NUCLEOTIDE SEQUENCE [LARGE SCALE GENOMIC DNA]</scope>
    <source>
        <strain evidence="1">cv. AL8/78</strain>
    </source>
</reference>
<name>A0A453DC79_AEGTS</name>